<comment type="similarity">
    <text evidence="1">Belongs to the bacterial ribosomal protein bL34 family.</text>
</comment>
<dbReference type="GO" id="GO:0003735">
    <property type="term" value="F:structural constituent of ribosome"/>
    <property type="evidence" value="ECO:0007669"/>
    <property type="project" value="InterPro"/>
</dbReference>
<evidence type="ECO:0000256" key="1">
    <source>
        <dbReference type="ARBA" id="ARBA00010111"/>
    </source>
</evidence>
<reference evidence="6 7" key="1">
    <citation type="journal article" date="2018" name="MBio">
        <title>Comparative Genomics Reveals the Core Gene Toolbox for the Fungus-Insect Symbiosis.</title>
        <authorList>
            <person name="Wang Y."/>
            <person name="Stata M."/>
            <person name="Wang W."/>
            <person name="Stajich J.E."/>
            <person name="White M.M."/>
            <person name="Moncalvo J.M."/>
        </authorList>
    </citation>
    <scope>NUCLEOTIDE SEQUENCE [LARGE SCALE GENOMIC DNA]</scope>
    <source>
        <strain evidence="6 7">SWE-8-4</strain>
    </source>
</reference>
<dbReference type="GO" id="GO:0005762">
    <property type="term" value="C:mitochondrial large ribosomal subunit"/>
    <property type="evidence" value="ECO:0007669"/>
    <property type="project" value="TreeGrafter"/>
</dbReference>
<evidence type="ECO:0000256" key="5">
    <source>
        <dbReference type="SAM" id="SignalP"/>
    </source>
</evidence>
<keyword evidence="2" id="KW-0689">Ribosomal protein</keyword>
<dbReference type="AlphaFoldDB" id="A0A2T9YLN7"/>
<dbReference type="HAMAP" id="MF_00391">
    <property type="entry name" value="Ribosomal_bL34"/>
    <property type="match status" value="1"/>
</dbReference>
<keyword evidence="3" id="KW-0687">Ribonucleoprotein</keyword>
<dbReference type="InterPro" id="IPR000271">
    <property type="entry name" value="Ribosomal_bL34"/>
</dbReference>
<dbReference type="PANTHER" id="PTHR14503">
    <property type="entry name" value="MITOCHONDRIAL RIBOSOMAL PROTEIN 34 FAMILY MEMBER"/>
    <property type="match status" value="1"/>
</dbReference>
<evidence type="ECO:0000313" key="7">
    <source>
        <dbReference type="Proteomes" id="UP000245383"/>
    </source>
</evidence>
<name>A0A2T9YLN7_9FUNG</name>
<comment type="caution">
    <text evidence="6">The sequence shown here is derived from an EMBL/GenBank/DDBJ whole genome shotgun (WGS) entry which is preliminary data.</text>
</comment>
<organism evidence="6 7">
    <name type="scientific">Smittium simulii</name>
    <dbReference type="NCBI Taxonomy" id="133385"/>
    <lineage>
        <taxon>Eukaryota</taxon>
        <taxon>Fungi</taxon>
        <taxon>Fungi incertae sedis</taxon>
        <taxon>Zoopagomycota</taxon>
        <taxon>Kickxellomycotina</taxon>
        <taxon>Harpellomycetes</taxon>
        <taxon>Harpellales</taxon>
        <taxon>Legeriomycetaceae</taxon>
        <taxon>Smittium</taxon>
    </lineage>
</organism>
<protein>
    <recommendedName>
        <fullName evidence="4">Large ribosomal subunit protein bL34m</fullName>
    </recommendedName>
</protein>
<dbReference type="EMBL" id="MBFR01000134">
    <property type="protein sequence ID" value="PVU93229.1"/>
    <property type="molecule type" value="Genomic_DNA"/>
</dbReference>
<keyword evidence="5" id="KW-0732">Signal</keyword>
<proteinExistence type="inferred from homology"/>
<dbReference type="Proteomes" id="UP000245383">
    <property type="component" value="Unassembled WGS sequence"/>
</dbReference>
<feature type="chain" id="PRO_5015773666" description="Large ribosomal subunit protein bL34m" evidence="5">
    <location>
        <begin position="19"/>
        <end position="120"/>
    </location>
</feature>
<dbReference type="Pfam" id="PF00468">
    <property type="entry name" value="Ribosomal_L34"/>
    <property type="match status" value="1"/>
</dbReference>
<evidence type="ECO:0000256" key="2">
    <source>
        <dbReference type="ARBA" id="ARBA00022980"/>
    </source>
</evidence>
<dbReference type="OrthoDB" id="431691at2759"/>
<accession>A0A2T9YLN7</accession>
<dbReference type="STRING" id="133385.A0A2T9YLN7"/>
<evidence type="ECO:0000313" key="6">
    <source>
        <dbReference type="EMBL" id="PVU93229.1"/>
    </source>
</evidence>
<sequence length="120" mass="13810">MLLFRSLLVNCKTLASSARYTTLTCCKRLNPLLSASTSRSTPLLPRQVVPGSIFTKGALSLTPAFTTTTLQLRWRTYGQEYQPNQLQRKRKHGFMARLKTKAGRKILKRRRMKGRRFLSH</sequence>
<gene>
    <name evidence="6" type="ORF">BB561_003397</name>
</gene>
<keyword evidence="7" id="KW-1185">Reference proteome</keyword>
<dbReference type="FunFam" id="1.10.287.3980:FF:000001">
    <property type="entry name" value="Mitochondrial ribosomal protein L34"/>
    <property type="match status" value="1"/>
</dbReference>
<dbReference type="GO" id="GO:0006412">
    <property type="term" value="P:translation"/>
    <property type="evidence" value="ECO:0007669"/>
    <property type="project" value="InterPro"/>
</dbReference>
<feature type="signal peptide" evidence="5">
    <location>
        <begin position="1"/>
        <end position="18"/>
    </location>
</feature>
<evidence type="ECO:0000256" key="3">
    <source>
        <dbReference type="ARBA" id="ARBA00023274"/>
    </source>
</evidence>
<evidence type="ECO:0000256" key="4">
    <source>
        <dbReference type="ARBA" id="ARBA00035274"/>
    </source>
</evidence>
<dbReference type="PANTHER" id="PTHR14503:SF4">
    <property type="entry name" value="LARGE RIBOSOMAL SUBUNIT PROTEIN BL34M"/>
    <property type="match status" value="1"/>
</dbReference>
<dbReference type="NCBIfam" id="TIGR01030">
    <property type="entry name" value="rpmH_bact"/>
    <property type="match status" value="1"/>
</dbReference>
<dbReference type="Gene3D" id="1.10.287.3980">
    <property type="match status" value="1"/>
</dbReference>